<feature type="chain" id="PRO_5002901583" description="non-reducing end alpha-L-arabinofuranosidase" evidence="11">
    <location>
        <begin position="27"/>
        <end position="663"/>
    </location>
</feature>
<evidence type="ECO:0000259" key="12">
    <source>
        <dbReference type="SMART" id="SM00813"/>
    </source>
</evidence>
<comment type="subcellular location">
    <subcellularLocation>
        <location evidence="2">Secreted</location>
        <location evidence="2">Extracellular space</location>
        <location evidence="2">Extracellular matrix</location>
    </subcellularLocation>
</comment>
<keyword evidence="5" id="KW-0964">Secreted</keyword>
<dbReference type="SMART" id="SM00813">
    <property type="entry name" value="Alpha-L-AF_C"/>
    <property type="match status" value="1"/>
</dbReference>
<dbReference type="InterPro" id="IPR051563">
    <property type="entry name" value="Glycosyl_Hydrolase_51"/>
</dbReference>
<keyword evidence="6" id="KW-0272">Extracellular matrix</keyword>
<evidence type="ECO:0000256" key="6">
    <source>
        <dbReference type="ARBA" id="ARBA00022530"/>
    </source>
</evidence>
<dbReference type="AlphaFoldDB" id="C0PQW6"/>
<dbReference type="Gene3D" id="2.60.40.1180">
    <property type="entry name" value="Golgi alpha-mannosidase II"/>
    <property type="match status" value="1"/>
</dbReference>
<evidence type="ECO:0000256" key="1">
    <source>
        <dbReference type="ARBA" id="ARBA00001462"/>
    </source>
</evidence>
<accession>C0PQW6</accession>
<comment type="catalytic activity">
    <reaction evidence="1">
        <text>Hydrolysis of terminal non-reducing alpha-L-arabinofuranoside residues in alpha-L-arabinosides.</text>
        <dbReference type="EC" id="3.2.1.55"/>
    </reaction>
</comment>
<name>C0PQW6_PICSI</name>
<dbReference type="FunFam" id="2.60.120.260:FF:000063">
    <property type="entry name" value="Putative alpha-L-arabinofuranosidase family protein"/>
    <property type="match status" value="1"/>
</dbReference>
<dbReference type="GO" id="GO:0046373">
    <property type="term" value="P:L-arabinose metabolic process"/>
    <property type="evidence" value="ECO:0007669"/>
    <property type="project" value="InterPro"/>
</dbReference>
<feature type="domain" description="Alpha-L-arabinofuranosidase C-terminal" evidence="12">
    <location>
        <begin position="458"/>
        <end position="647"/>
    </location>
</feature>
<organism evidence="13">
    <name type="scientific">Picea sitchensis</name>
    <name type="common">Sitka spruce</name>
    <name type="synonym">Pinus sitchensis</name>
    <dbReference type="NCBI Taxonomy" id="3332"/>
    <lineage>
        <taxon>Eukaryota</taxon>
        <taxon>Viridiplantae</taxon>
        <taxon>Streptophyta</taxon>
        <taxon>Embryophyta</taxon>
        <taxon>Tracheophyta</taxon>
        <taxon>Spermatophyta</taxon>
        <taxon>Pinopsida</taxon>
        <taxon>Pinidae</taxon>
        <taxon>Conifers I</taxon>
        <taxon>Pinales</taxon>
        <taxon>Pinaceae</taxon>
        <taxon>Picea</taxon>
    </lineage>
</organism>
<evidence type="ECO:0000256" key="7">
    <source>
        <dbReference type="ARBA" id="ARBA00022729"/>
    </source>
</evidence>
<dbReference type="InterPro" id="IPR013780">
    <property type="entry name" value="Glyco_hydro_b"/>
</dbReference>
<evidence type="ECO:0000256" key="3">
    <source>
        <dbReference type="ARBA" id="ARBA00007186"/>
    </source>
</evidence>
<dbReference type="Gene3D" id="2.60.120.260">
    <property type="entry name" value="Galactose-binding domain-like"/>
    <property type="match status" value="1"/>
</dbReference>
<reference evidence="13" key="1">
    <citation type="submission" date="2009-02" db="EMBL/GenBank/DDBJ databases">
        <title>Full length sequence-verified cDNA sequences from Sitka spruce (Picea sitchensis).</title>
        <authorList>
            <person name="Reid K.E."/>
            <person name="Liao N."/>
            <person name="Ralph S."/>
            <person name="Kolosova N."/>
            <person name="Oddy C."/>
            <person name="Moore R."/>
            <person name="Mayo M."/>
            <person name="Wagner S."/>
            <person name="King J."/>
            <person name="Yanchuk A."/>
            <person name="Holt R."/>
            <person name="Jones S."/>
            <person name="Marra M."/>
            <person name="Ritland C.E."/>
            <person name="Ritland K."/>
            <person name="Bohlmann J."/>
        </authorList>
    </citation>
    <scope>NUCLEOTIDE SEQUENCE</scope>
    <source>
        <tissue evidence="13">Green portion of the leader tissue</tissue>
    </source>
</reference>
<dbReference type="PANTHER" id="PTHR31776">
    <property type="entry name" value="ALPHA-L-ARABINOFURANOSIDASE 1"/>
    <property type="match status" value="1"/>
</dbReference>
<keyword evidence="9" id="KW-0325">Glycoprotein</keyword>
<evidence type="ECO:0000256" key="9">
    <source>
        <dbReference type="ARBA" id="ARBA00023180"/>
    </source>
</evidence>
<dbReference type="SUPFAM" id="SSF51445">
    <property type="entry name" value="(Trans)glycosidases"/>
    <property type="match status" value="1"/>
</dbReference>
<dbReference type="FunFam" id="3.20.20.80:FF:000025">
    <property type="entry name" value="Alpha-L-arabinofuranosidase 1"/>
    <property type="match status" value="1"/>
</dbReference>
<protein>
    <recommendedName>
        <fullName evidence="4">non-reducing end alpha-L-arabinofuranosidase</fullName>
        <ecNumber evidence="4">3.2.1.55</ecNumber>
    </recommendedName>
    <alternativeName>
        <fullName evidence="10">Beta-D-xylosidase</fullName>
    </alternativeName>
</protein>
<dbReference type="InterPro" id="IPR017853">
    <property type="entry name" value="GH"/>
</dbReference>
<sequence>MEEKHGILKHLITFVVMWCAGLGVGAQQEDQTVFFNVEAGQPGRQIPSTLFGLFFEEINHAGAGGLWAELVSNRGFEAGGPNTPSNIDPWSPIGDEGSVLLVTDRSSLFDRNKVALRMEILCDSEGPNQCPAGGVGVYNPGYWGMNIEEGESYHIVLWVRSTGSVNLSISFTSSDGLQILAASNIIASSSEIQDWTKKEFILKATATDHSARLSLTSSNKGIVWLDQVSAMPVNTFKGHGCRKGLATMLADLKPAFIRFPGGCFVEGSWLRNAFPWSQSIGPWEERPGHFGDVWDYWTDDGLGFYEFLQLAEDLNTLPIWVFNNGISHNDEVSTSTILPFIQDILNGIEFARGPSNSTWGSVRAAMGHPDPFNLKYVAIGNEDCGKPYYRGNYIKFYYAIKTAYPDIQIISNCDGSSKSLDHPADLYDYHIYTSASNIFSMAHSFDNTARSGPKAFVSEYAVTGNDAGHGSLLAAIGEAGFLIGLETNSSDVVEMASYAPLFVNTNNRRWNPDAIVFDSWQQYGTPSYWVQHFFRESSGAVLLPVIIQENATSALIASAIRWNSLENGEDYIRVKAVNFGSSLLTLDISISGLPVGSISSSGSKITVLTSDNLMDENSFDKPEKIVPRATEIGNSGTDMNISLPPHSVTVLDLRLDHAMHSAI</sequence>
<dbReference type="InterPro" id="IPR055235">
    <property type="entry name" value="ASD1_cat"/>
</dbReference>
<comment type="similarity">
    <text evidence="3">Belongs to the glycosyl hydrolase 51 family.</text>
</comment>
<keyword evidence="7 11" id="KW-0732">Signal</keyword>
<dbReference type="InterPro" id="IPR010720">
    <property type="entry name" value="Alpha-L-AF_C"/>
</dbReference>
<dbReference type="GO" id="GO:0046556">
    <property type="term" value="F:alpha-L-arabinofuranosidase activity"/>
    <property type="evidence" value="ECO:0007669"/>
    <property type="project" value="UniProtKB-EC"/>
</dbReference>
<evidence type="ECO:0000256" key="5">
    <source>
        <dbReference type="ARBA" id="ARBA00022525"/>
    </source>
</evidence>
<dbReference type="EMBL" id="BT070702">
    <property type="protein sequence ID" value="ACN40206.1"/>
    <property type="molecule type" value="mRNA"/>
</dbReference>
<evidence type="ECO:0000256" key="8">
    <source>
        <dbReference type="ARBA" id="ARBA00022801"/>
    </source>
</evidence>
<evidence type="ECO:0000256" key="4">
    <source>
        <dbReference type="ARBA" id="ARBA00012670"/>
    </source>
</evidence>
<evidence type="ECO:0000313" key="13">
    <source>
        <dbReference type="EMBL" id="ACN40206.1"/>
    </source>
</evidence>
<dbReference type="Pfam" id="PF22848">
    <property type="entry name" value="ASD1_dom"/>
    <property type="match status" value="1"/>
</dbReference>
<feature type="signal peptide" evidence="11">
    <location>
        <begin position="1"/>
        <end position="26"/>
    </location>
</feature>
<dbReference type="Gene3D" id="3.20.20.80">
    <property type="entry name" value="Glycosidases"/>
    <property type="match status" value="1"/>
</dbReference>
<dbReference type="PANTHER" id="PTHR31776:SF0">
    <property type="entry name" value="ALPHA-L-ARABINOFURANOSIDASE 1"/>
    <property type="match status" value="1"/>
</dbReference>
<keyword evidence="8" id="KW-0378">Hydrolase</keyword>
<dbReference type="Pfam" id="PF06964">
    <property type="entry name" value="Alpha-L-AF_C"/>
    <property type="match status" value="1"/>
</dbReference>
<proteinExistence type="evidence at transcript level"/>
<evidence type="ECO:0000256" key="10">
    <source>
        <dbReference type="ARBA" id="ARBA00082101"/>
    </source>
</evidence>
<dbReference type="EC" id="3.2.1.55" evidence="4"/>
<evidence type="ECO:0000256" key="11">
    <source>
        <dbReference type="SAM" id="SignalP"/>
    </source>
</evidence>
<dbReference type="SUPFAM" id="SSF51011">
    <property type="entry name" value="Glycosyl hydrolase domain"/>
    <property type="match status" value="1"/>
</dbReference>
<evidence type="ECO:0000256" key="2">
    <source>
        <dbReference type="ARBA" id="ARBA00004498"/>
    </source>
</evidence>